<dbReference type="Proteomes" id="UP000190626">
    <property type="component" value="Unassembled WGS sequence"/>
</dbReference>
<dbReference type="AlphaFoldDB" id="A0A1V4HG26"/>
<accession>A0A1V4HG26</accession>
<feature type="region of interest" description="Disordered" evidence="1">
    <location>
        <begin position="250"/>
        <end position="283"/>
    </location>
</feature>
<gene>
    <name evidence="3" type="ORF">BC351_06635</name>
</gene>
<organism evidence="3 4">
    <name type="scientific">Paenibacillus ferrarius</name>
    <dbReference type="NCBI Taxonomy" id="1469647"/>
    <lineage>
        <taxon>Bacteria</taxon>
        <taxon>Bacillati</taxon>
        <taxon>Bacillota</taxon>
        <taxon>Bacilli</taxon>
        <taxon>Bacillales</taxon>
        <taxon>Paenibacillaceae</taxon>
        <taxon>Paenibacillus</taxon>
    </lineage>
</organism>
<protein>
    <recommendedName>
        <fullName evidence="2">Regulatory protein YycH-like domain-containing protein</fullName>
    </recommendedName>
</protein>
<proteinExistence type="predicted"/>
<dbReference type="STRING" id="1469647.BC351_06635"/>
<name>A0A1V4HG26_9BACL</name>
<evidence type="ECO:0000313" key="3">
    <source>
        <dbReference type="EMBL" id="OPH53536.1"/>
    </source>
</evidence>
<dbReference type="Gene3D" id="2.40.128.690">
    <property type="entry name" value="YycH protein, domain 3-like"/>
    <property type="match status" value="1"/>
</dbReference>
<dbReference type="RefSeq" id="WP_244209160.1">
    <property type="nucleotide sequence ID" value="NZ_MBTG01000023.1"/>
</dbReference>
<reference evidence="4" key="1">
    <citation type="submission" date="2016-07" db="EMBL/GenBank/DDBJ databases">
        <authorList>
            <person name="Florea S."/>
            <person name="Webb J.S."/>
            <person name="Jaromczyk J."/>
            <person name="Schardl C.L."/>
        </authorList>
    </citation>
    <scope>NUCLEOTIDE SEQUENCE [LARGE SCALE GENOMIC DNA]</scope>
    <source>
        <strain evidence="4">CY1</strain>
    </source>
</reference>
<evidence type="ECO:0000313" key="4">
    <source>
        <dbReference type="Proteomes" id="UP000190626"/>
    </source>
</evidence>
<comment type="caution">
    <text evidence="3">The sequence shown here is derived from an EMBL/GenBank/DDBJ whole genome shotgun (WGS) entry which is preliminary data.</text>
</comment>
<dbReference type="EMBL" id="MBTG01000023">
    <property type="protein sequence ID" value="OPH53536.1"/>
    <property type="molecule type" value="Genomic_DNA"/>
</dbReference>
<evidence type="ECO:0000256" key="1">
    <source>
        <dbReference type="SAM" id="MobiDB-lite"/>
    </source>
</evidence>
<dbReference type="GO" id="GO:0016020">
    <property type="term" value="C:membrane"/>
    <property type="evidence" value="ECO:0007669"/>
    <property type="project" value="InterPro"/>
</dbReference>
<evidence type="ECO:0000259" key="2">
    <source>
        <dbReference type="Pfam" id="PF09648"/>
    </source>
</evidence>
<dbReference type="Pfam" id="PF09648">
    <property type="entry name" value="YycI"/>
    <property type="match status" value="1"/>
</dbReference>
<feature type="compositionally biased region" description="Basic and acidic residues" evidence="1">
    <location>
        <begin position="274"/>
        <end position="283"/>
    </location>
</feature>
<sequence length="283" mass="31934">MGEIMNWSRAKTILICSFLLLNMILGFQLWSTNRSNQTEVSLDTSGTVEELNRALRNKNIRLMDELPTDIVKMKVITVKYDDSIKPGEEKPLKTPINMSNLLGKGASKEVQAQSEIPNFSLYQLDSTLSKDGQRKYVFTQLYDKLPLFDVKVELNEKNGEITSYRQAYVEVESGVEQTETKLIPAQLAVRSLVDNYLSEGSIITEVRLGYHGQPYNSQTQPMFPHWRITIDNGDIRDVYYVQAFNGAVESPQKGSELAPFGTQPEGEKAPSTAKPDDKSKDKK</sequence>
<feature type="domain" description="Regulatory protein YycH-like" evidence="2">
    <location>
        <begin position="44"/>
        <end position="244"/>
    </location>
</feature>
<dbReference type="InterPro" id="IPR018604">
    <property type="entry name" value="YycI-like"/>
</dbReference>
<keyword evidence="4" id="KW-1185">Reference proteome</keyword>